<organism evidence="2 3">
    <name type="scientific">Ferrimonas sediminum</name>
    <dbReference type="NCBI Taxonomy" id="718193"/>
    <lineage>
        <taxon>Bacteria</taxon>
        <taxon>Pseudomonadati</taxon>
        <taxon>Pseudomonadota</taxon>
        <taxon>Gammaproteobacteria</taxon>
        <taxon>Alteromonadales</taxon>
        <taxon>Ferrimonadaceae</taxon>
        <taxon>Ferrimonas</taxon>
    </lineage>
</organism>
<feature type="transmembrane region" description="Helical" evidence="1">
    <location>
        <begin position="149"/>
        <end position="168"/>
    </location>
</feature>
<keyword evidence="3" id="KW-1185">Reference proteome</keyword>
<feature type="transmembrane region" description="Helical" evidence="1">
    <location>
        <begin position="183"/>
        <end position="204"/>
    </location>
</feature>
<feature type="transmembrane region" description="Helical" evidence="1">
    <location>
        <begin position="34"/>
        <end position="54"/>
    </location>
</feature>
<keyword evidence="1" id="KW-1133">Transmembrane helix</keyword>
<evidence type="ECO:0000313" key="3">
    <source>
        <dbReference type="Proteomes" id="UP000199527"/>
    </source>
</evidence>
<keyword evidence="1" id="KW-0812">Transmembrane</keyword>
<feature type="transmembrane region" description="Helical" evidence="1">
    <location>
        <begin position="108"/>
        <end position="137"/>
    </location>
</feature>
<accession>A0A1G8NGE9</accession>
<sequence>MWIAFTLLAAFAQSWRNALQSQLSKEVKVAGVTLARFLYAGPLALLYLGTLQLWRPAPLPPLSLTLVGYVVGAAVMQIVATGLMVRLFQMKNFSVGAGLAKTEALMAAILGTLLFGTPLSGLGWLGVCIGAVAVVLLSGRGHWRRLSGATLVTGLACGTTFALTSLWIREASLVLPLPFPHRAAWVLVLVIGLQTLLLLGYLGLRDRPTLLALWQRPKATFLVSLCSCIGSIGWFSAMALNAVPYVKTLGQIEVFFTLAIAALWLKQQVQLKEAAGLVLIAVAAIMVMWS</sequence>
<dbReference type="OrthoDB" id="6707471at2"/>
<feature type="transmembrane region" description="Helical" evidence="1">
    <location>
        <begin position="219"/>
        <end position="239"/>
    </location>
</feature>
<evidence type="ECO:0000256" key="1">
    <source>
        <dbReference type="SAM" id="Phobius"/>
    </source>
</evidence>
<gene>
    <name evidence="2" type="ORF">SAMN04488540_103120</name>
</gene>
<evidence type="ECO:0008006" key="4">
    <source>
        <dbReference type="Google" id="ProtNLM"/>
    </source>
</evidence>
<feature type="transmembrane region" description="Helical" evidence="1">
    <location>
        <begin position="245"/>
        <end position="264"/>
    </location>
</feature>
<dbReference type="EMBL" id="FNEM01000003">
    <property type="protein sequence ID" value="SDI79238.1"/>
    <property type="molecule type" value="Genomic_DNA"/>
</dbReference>
<dbReference type="SUPFAM" id="SSF103481">
    <property type="entry name" value="Multidrug resistance efflux transporter EmrE"/>
    <property type="match status" value="2"/>
</dbReference>
<keyword evidence="1" id="KW-0472">Membrane</keyword>
<reference evidence="3" key="1">
    <citation type="submission" date="2016-10" db="EMBL/GenBank/DDBJ databases">
        <authorList>
            <person name="Varghese N."/>
            <person name="Submissions S."/>
        </authorList>
    </citation>
    <scope>NUCLEOTIDE SEQUENCE [LARGE SCALE GENOMIC DNA]</scope>
    <source>
        <strain evidence="3">DSM 23317</strain>
    </source>
</reference>
<dbReference type="RefSeq" id="WP_090362948.1">
    <property type="nucleotide sequence ID" value="NZ_FNEM01000003.1"/>
</dbReference>
<dbReference type="AlphaFoldDB" id="A0A1G8NGE9"/>
<dbReference type="InterPro" id="IPR037185">
    <property type="entry name" value="EmrE-like"/>
</dbReference>
<name>A0A1G8NGE9_9GAMM</name>
<feature type="transmembrane region" description="Helical" evidence="1">
    <location>
        <begin position="271"/>
        <end position="289"/>
    </location>
</feature>
<dbReference type="Proteomes" id="UP000199527">
    <property type="component" value="Unassembled WGS sequence"/>
</dbReference>
<proteinExistence type="predicted"/>
<feature type="transmembrane region" description="Helical" evidence="1">
    <location>
        <begin position="66"/>
        <end position="88"/>
    </location>
</feature>
<evidence type="ECO:0000313" key="2">
    <source>
        <dbReference type="EMBL" id="SDI79238.1"/>
    </source>
</evidence>
<protein>
    <recommendedName>
        <fullName evidence="4">EamA-like transporter family protein</fullName>
    </recommendedName>
</protein>